<reference evidence="1 2" key="1">
    <citation type="submission" date="2015-09" db="EMBL/GenBank/DDBJ databases">
        <title>Draft Genome Sequence of Bradyrhizobium manausense Strain BR 3351T, a Novel Symbiotic Nitrogen-Fixing Alphaproteobacterium Isolated from Brazilian Amazon Rain Forest.</title>
        <authorList>
            <person name="De Araujo J.L."/>
            <person name="Zilli J.E."/>
        </authorList>
    </citation>
    <scope>NUCLEOTIDE SEQUENCE [LARGE SCALE GENOMIC DNA]</scope>
    <source>
        <strain evidence="1 2">BR3351</strain>
    </source>
</reference>
<dbReference type="AlphaFoldDB" id="A0A0R3E9N6"/>
<dbReference type="EMBL" id="LJYG01000032">
    <property type="protein sequence ID" value="KRQ15919.1"/>
    <property type="molecule type" value="Genomic_DNA"/>
</dbReference>
<name>A0A0R3E9N6_9BRAD</name>
<proteinExistence type="predicted"/>
<evidence type="ECO:0000313" key="2">
    <source>
        <dbReference type="Proteomes" id="UP000051936"/>
    </source>
</evidence>
<dbReference type="STRING" id="989370.AOQ71_07200"/>
<gene>
    <name evidence="1" type="ORF">AOQ71_07200</name>
</gene>
<keyword evidence="2" id="KW-1185">Reference proteome</keyword>
<dbReference type="Proteomes" id="UP000051936">
    <property type="component" value="Unassembled WGS sequence"/>
</dbReference>
<sequence>MGGMGDDLQAILSVFAAAVRALLQDKDLAYADPAERALVARIRDLLHGQYAGWSIDLEWNRREDVIKRLRYGLSDDELIGKDAIVPDLIVHRVGKRENLLVVEVKKSTNKDYEGDIWKLKGLTEQAGPYGYLVGLHLVIDVKAGNAPRCEVYVDAELDEELTEWMHLELEGAD</sequence>
<evidence type="ECO:0000313" key="1">
    <source>
        <dbReference type="EMBL" id="KRQ15919.1"/>
    </source>
</evidence>
<comment type="caution">
    <text evidence="1">The sequence shown here is derived from an EMBL/GenBank/DDBJ whole genome shotgun (WGS) entry which is preliminary data.</text>
</comment>
<protein>
    <submittedName>
        <fullName evidence="1">Uncharacterized protein</fullName>
    </submittedName>
</protein>
<organism evidence="1 2">
    <name type="scientific">Bradyrhizobium manausense</name>
    <dbReference type="NCBI Taxonomy" id="989370"/>
    <lineage>
        <taxon>Bacteria</taxon>
        <taxon>Pseudomonadati</taxon>
        <taxon>Pseudomonadota</taxon>
        <taxon>Alphaproteobacteria</taxon>
        <taxon>Hyphomicrobiales</taxon>
        <taxon>Nitrobacteraceae</taxon>
        <taxon>Bradyrhizobium</taxon>
    </lineage>
</organism>
<dbReference type="OrthoDB" id="7432609at2"/>
<accession>A0A0R3E9N6</accession>